<reference evidence="9 10" key="1">
    <citation type="journal article" date="2007" name="Photosyn. Res.">
        <title>Complete nucleotide sequence of the freshwater unicellular cyanobacterium Synechococcus elongatus PCC 6301 chromosome: gene content and organization.</title>
        <authorList>
            <person name="Sugita C."/>
            <person name="Ogata K."/>
            <person name="Shikata M."/>
            <person name="Jikuya H."/>
            <person name="Takano J."/>
            <person name="Furumichi M."/>
            <person name="Kanehisa M."/>
            <person name="Omata T."/>
            <person name="Sugiura M."/>
            <person name="Sugita M."/>
        </authorList>
    </citation>
    <scope>NUCLEOTIDE SEQUENCE [LARGE SCALE GENOMIC DNA]</scope>
    <source>
        <strain evidence="10">ATCC 27144 / PCC 6301 / SAUG 1402/1</strain>
    </source>
</reference>
<accession>A0A0H3K0S2</accession>
<evidence type="ECO:0000256" key="3">
    <source>
        <dbReference type="ARBA" id="ARBA00022448"/>
    </source>
</evidence>
<feature type="transmembrane region" description="Helical" evidence="8">
    <location>
        <begin position="12"/>
        <end position="29"/>
    </location>
</feature>
<gene>
    <name evidence="9" type="ordered locus">syc0436_d</name>
</gene>
<feature type="transmembrane region" description="Helical" evidence="8">
    <location>
        <begin position="239"/>
        <end position="267"/>
    </location>
</feature>
<dbReference type="GO" id="GO:0055085">
    <property type="term" value="P:transmembrane transport"/>
    <property type="evidence" value="ECO:0007669"/>
    <property type="project" value="TreeGrafter"/>
</dbReference>
<dbReference type="eggNOG" id="COG0628">
    <property type="taxonomic scope" value="Bacteria"/>
</dbReference>
<organism evidence="9 10">
    <name type="scientific">Synechococcus sp. (strain ATCC 27144 / PCC 6301 / SAUG 1402/1)</name>
    <name type="common">Anacystis nidulans</name>
    <dbReference type="NCBI Taxonomy" id="269084"/>
    <lineage>
        <taxon>Bacteria</taxon>
        <taxon>Bacillati</taxon>
        <taxon>Cyanobacteriota</taxon>
        <taxon>Cyanophyceae</taxon>
        <taxon>Synechococcales</taxon>
        <taxon>Synechococcaceae</taxon>
        <taxon>Synechococcus</taxon>
    </lineage>
</organism>
<dbReference type="PANTHER" id="PTHR21716">
    <property type="entry name" value="TRANSMEMBRANE PROTEIN"/>
    <property type="match status" value="1"/>
</dbReference>
<dbReference type="AlphaFoldDB" id="A0A0H3K0S2"/>
<dbReference type="PANTHER" id="PTHR21716:SF53">
    <property type="entry name" value="PERMEASE PERM-RELATED"/>
    <property type="match status" value="1"/>
</dbReference>
<keyword evidence="4" id="KW-1003">Cell membrane</keyword>
<dbReference type="GeneID" id="72429966"/>
<dbReference type="RefSeq" id="WP_011242748.1">
    <property type="nucleotide sequence ID" value="NC_006576.1"/>
</dbReference>
<evidence type="ECO:0000256" key="1">
    <source>
        <dbReference type="ARBA" id="ARBA00004651"/>
    </source>
</evidence>
<evidence type="ECO:0000256" key="6">
    <source>
        <dbReference type="ARBA" id="ARBA00022989"/>
    </source>
</evidence>
<keyword evidence="3" id="KW-0813">Transport</keyword>
<evidence type="ECO:0000256" key="5">
    <source>
        <dbReference type="ARBA" id="ARBA00022692"/>
    </source>
</evidence>
<dbReference type="GO" id="GO:0005886">
    <property type="term" value="C:plasma membrane"/>
    <property type="evidence" value="ECO:0007669"/>
    <property type="project" value="UniProtKB-SubCell"/>
</dbReference>
<keyword evidence="6 8" id="KW-1133">Transmembrane helix</keyword>
<keyword evidence="7 8" id="KW-0472">Membrane</keyword>
<feature type="transmembrane region" description="Helical" evidence="8">
    <location>
        <begin position="274"/>
        <end position="290"/>
    </location>
</feature>
<protein>
    <recommendedName>
        <fullName evidence="11">Permease</fullName>
    </recommendedName>
</protein>
<name>A0A0H3K0S2_SYNP6</name>
<dbReference type="EMBL" id="AP008231">
    <property type="protein sequence ID" value="BAD78626.1"/>
    <property type="molecule type" value="Genomic_DNA"/>
</dbReference>
<evidence type="ECO:0000256" key="8">
    <source>
        <dbReference type="SAM" id="Phobius"/>
    </source>
</evidence>
<comment type="similarity">
    <text evidence="2">Belongs to the autoinducer-2 exporter (AI-2E) (TC 2.A.86) family.</text>
</comment>
<dbReference type="KEGG" id="syc:syc0436_d"/>
<evidence type="ECO:0000256" key="7">
    <source>
        <dbReference type="ARBA" id="ARBA00023136"/>
    </source>
</evidence>
<dbReference type="Pfam" id="PF01594">
    <property type="entry name" value="AI-2E_transport"/>
    <property type="match status" value="1"/>
</dbReference>
<evidence type="ECO:0000256" key="2">
    <source>
        <dbReference type="ARBA" id="ARBA00009773"/>
    </source>
</evidence>
<evidence type="ECO:0008006" key="11">
    <source>
        <dbReference type="Google" id="ProtNLM"/>
    </source>
</evidence>
<feature type="transmembrane region" description="Helical" evidence="8">
    <location>
        <begin position="155"/>
        <end position="175"/>
    </location>
</feature>
<feature type="transmembrane region" description="Helical" evidence="8">
    <location>
        <begin position="35"/>
        <end position="52"/>
    </location>
</feature>
<dbReference type="InterPro" id="IPR002549">
    <property type="entry name" value="AI-2E-like"/>
</dbReference>
<comment type="subcellular location">
    <subcellularLocation>
        <location evidence="1">Cell membrane</location>
        <topology evidence="1">Multi-pass membrane protein</topology>
    </subcellularLocation>
</comment>
<evidence type="ECO:0000313" key="10">
    <source>
        <dbReference type="Proteomes" id="UP000001175"/>
    </source>
</evidence>
<feature type="transmembrane region" description="Helical" evidence="8">
    <location>
        <begin position="310"/>
        <end position="341"/>
    </location>
</feature>
<dbReference type="Proteomes" id="UP000001175">
    <property type="component" value="Chromosome"/>
</dbReference>
<sequence length="363" mass="38836">MSESDRRISLTTDSLLLIVGLSLILLMLWQLRGLILILMSAIVLAASIAPIVNQLEQWRLPRWLGVLVAYGGLLAILTGASLLVGPLVISQIQTLLRQLPNLVERVELLSIDIAEQLDLQDSPLLPQLVNPQEVAGWVINTSQQLLRQSYGITRGILGGFFSVVLGLLLSSYLVADSKTLGRGFVRLFAAPWDDRLAALLGPVGQRMGAYIRGRVLVSLLLGIAIALGLRTLGLGDYAIGLGAIAGFTNLIPFLGPFLGAIPALFVALAQGDSAWLFLWVLLLFVIIQNLESYVLDPLLVGAAVGIHPLYQLLAVLGGVQLLGIVGAVIAPPWIAGGALLLERLYLQPKDLAKQGLPSEATQP</sequence>
<evidence type="ECO:0000256" key="4">
    <source>
        <dbReference type="ARBA" id="ARBA00022475"/>
    </source>
</evidence>
<feature type="transmembrane region" description="Helical" evidence="8">
    <location>
        <begin position="215"/>
        <end position="233"/>
    </location>
</feature>
<keyword evidence="5 8" id="KW-0812">Transmembrane</keyword>
<evidence type="ECO:0000313" key="9">
    <source>
        <dbReference type="EMBL" id="BAD78626.1"/>
    </source>
</evidence>
<feature type="transmembrane region" description="Helical" evidence="8">
    <location>
        <begin position="64"/>
        <end position="89"/>
    </location>
</feature>
<proteinExistence type="inferred from homology"/>